<proteinExistence type="inferred from homology"/>
<keyword evidence="7" id="KW-1185">Reference proteome</keyword>
<comment type="similarity">
    <text evidence="2">Belongs to the glycosyltransferase 2 family.</text>
</comment>
<dbReference type="InterPro" id="IPR029044">
    <property type="entry name" value="Nucleotide-diphossugar_trans"/>
</dbReference>
<dbReference type="AlphaFoldDB" id="A0A1G6W4X5"/>
<evidence type="ECO:0000313" key="6">
    <source>
        <dbReference type="EMBL" id="SDD60891.1"/>
    </source>
</evidence>
<dbReference type="EMBL" id="FMZM01000009">
    <property type="protein sequence ID" value="SDD60891.1"/>
    <property type="molecule type" value="Genomic_DNA"/>
</dbReference>
<organism evidence="6 7">
    <name type="scientific">Nocardioides lianchengensis</name>
    <dbReference type="NCBI Taxonomy" id="1045774"/>
    <lineage>
        <taxon>Bacteria</taxon>
        <taxon>Bacillati</taxon>
        <taxon>Actinomycetota</taxon>
        <taxon>Actinomycetes</taxon>
        <taxon>Propionibacteriales</taxon>
        <taxon>Nocardioidaceae</taxon>
        <taxon>Nocardioides</taxon>
    </lineage>
</organism>
<gene>
    <name evidence="6" type="ORF">SAMN05421872_109173</name>
</gene>
<evidence type="ECO:0000259" key="5">
    <source>
        <dbReference type="Pfam" id="PF02709"/>
    </source>
</evidence>
<sequence>MVTLAHGRHEHLRGQHRTLAAATRPPDDYVVVAMDDPAIVPTNVDGLRSRVLRVATDPGGLPLARARNRGVRAALDAGADVVVCLDVDCLAGPDLVASYAERVLAHPRTVWQGPVTYLAPPPDGGYPLADLTSLDDPHPGRPAPAPGAVSWDADPDLFWSLSFALSPAAWATAGGFDPEYVGYGAEDTDFGRRLVASGLGLAWDGAARAFHQHHPVSRPPVEHLDDILRNAALFHRRWGAWPMLGWLEEFERRGLASYDGLRWTVTDAR</sequence>
<protein>
    <submittedName>
        <fullName evidence="6">Glycosyltransferase, GT2 family</fullName>
    </submittedName>
</protein>
<name>A0A1G6W4X5_9ACTN</name>
<comment type="pathway">
    <text evidence="1">Cell wall biogenesis; cell wall polysaccharide biosynthesis.</text>
</comment>
<dbReference type="CDD" id="cd00761">
    <property type="entry name" value="Glyco_tranf_GTA_type"/>
    <property type="match status" value="1"/>
</dbReference>
<reference evidence="6 7" key="1">
    <citation type="submission" date="2016-10" db="EMBL/GenBank/DDBJ databases">
        <authorList>
            <person name="de Groot N.N."/>
        </authorList>
    </citation>
    <scope>NUCLEOTIDE SEQUENCE [LARGE SCALE GENOMIC DNA]</scope>
    <source>
        <strain evidence="6 7">CGMCC 4.6858</strain>
    </source>
</reference>
<keyword evidence="3" id="KW-0328">Glycosyltransferase</keyword>
<dbReference type="STRING" id="1045774.SAMN05421872_109173"/>
<dbReference type="SUPFAM" id="SSF53448">
    <property type="entry name" value="Nucleotide-diphospho-sugar transferases"/>
    <property type="match status" value="1"/>
</dbReference>
<dbReference type="PANTHER" id="PTHR43179">
    <property type="entry name" value="RHAMNOSYLTRANSFERASE WBBL"/>
    <property type="match status" value="1"/>
</dbReference>
<evidence type="ECO:0000256" key="3">
    <source>
        <dbReference type="ARBA" id="ARBA00022676"/>
    </source>
</evidence>
<keyword evidence="4 6" id="KW-0808">Transferase</keyword>
<dbReference type="Gene3D" id="3.90.550.10">
    <property type="entry name" value="Spore Coat Polysaccharide Biosynthesis Protein SpsA, Chain A"/>
    <property type="match status" value="1"/>
</dbReference>
<evidence type="ECO:0000256" key="4">
    <source>
        <dbReference type="ARBA" id="ARBA00022679"/>
    </source>
</evidence>
<dbReference type="Proteomes" id="UP000199034">
    <property type="component" value="Unassembled WGS sequence"/>
</dbReference>
<dbReference type="GO" id="GO:0016757">
    <property type="term" value="F:glycosyltransferase activity"/>
    <property type="evidence" value="ECO:0007669"/>
    <property type="project" value="UniProtKB-KW"/>
</dbReference>
<accession>A0A1G6W4X5</accession>
<feature type="domain" description="Galactosyltransferase C-terminal" evidence="5">
    <location>
        <begin position="161"/>
        <end position="201"/>
    </location>
</feature>
<dbReference type="PANTHER" id="PTHR43179:SF12">
    <property type="entry name" value="GALACTOFURANOSYLTRANSFERASE GLFT2"/>
    <property type="match status" value="1"/>
</dbReference>
<dbReference type="Pfam" id="PF02709">
    <property type="entry name" value="Glyco_transf_7C"/>
    <property type="match status" value="1"/>
</dbReference>
<dbReference type="InterPro" id="IPR027791">
    <property type="entry name" value="Galactosyl_T_C"/>
</dbReference>
<evidence type="ECO:0000313" key="7">
    <source>
        <dbReference type="Proteomes" id="UP000199034"/>
    </source>
</evidence>
<evidence type="ECO:0000256" key="1">
    <source>
        <dbReference type="ARBA" id="ARBA00004776"/>
    </source>
</evidence>
<evidence type="ECO:0000256" key="2">
    <source>
        <dbReference type="ARBA" id="ARBA00006739"/>
    </source>
</evidence>